<organism evidence="3 4">
    <name type="scientific">Haloterrigena salifodinae</name>
    <dbReference type="NCBI Taxonomy" id="2675099"/>
    <lineage>
        <taxon>Archaea</taxon>
        <taxon>Methanobacteriati</taxon>
        <taxon>Methanobacteriota</taxon>
        <taxon>Stenosarchaea group</taxon>
        <taxon>Halobacteria</taxon>
        <taxon>Halobacteriales</taxon>
        <taxon>Natrialbaceae</taxon>
        <taxon>Haloterrigena</taxon>
    </lineage>
</organism>
<evidence type="ECO:0000259" key="1">
    <source>
        <dbReference type="Pfam" id="PF08350"/>
    </source>
</evidence>
<feature type="domain" description="HVO-A0261-like N-terminal" evidence="2">
    <location>
        <begin position="11"/>
        <end position="94"/>
    </location>
</feature>
<name>A0A8T8DZQ1_9EURY</name>
<evidence type="ECO:0000313" key="4">
    <source>
        <dbReference type="Proteomes" id="UP000637819"/>
    </source>
</evidence>
<dbReference type="Pfam" id="PF08350">
    <property type="entry name" value="FilR1_middle"/>
    <property type="match status" value="1"/>
</dbReference>
<dbReference type="InterPro" id="IPR036388">
    <property type="entry name" value="WH-like_DNA-bd_sf"/>
</dbReference>
<dbReference type="OrthoDB" id="330490at2157"/>
<dbReference type="InterPro" id="IPR036390">
    <property type="entry name" value="WH_DNA-bd_sf"/>
</dbReference>
<feature type="domain" description="Methanogenesis regulatory protein FilR1 middle" evidence="1">
    <location>
        <begin position="127"/>
        <end position="257"/>
    </location>
</feature>
<dbReference type="Proteomes" id="UP000637819">
    <property type="component" value="Chromosome"/>
</dbReference>
<evidence type="ECO:0000313" key="3">
    <source>
        <dbReference type="EMBL" id="QRV14812.1"/>
    </source>
</evidence>
<keyword evidence="4" id="KW-1185">Reference proteome</keyword>
<dbReference type="SUPFAM" id="SSF46785">
    <property type="entry name" value="Winged helix' DNA-binding domain"/>
    <property type="match status" value="1"/>
</dbReference>
<dbReference type="Pfam" id="PF25213">
    <property type="entry name" value="HVO_A0261_N"/>
    <property type="match status" value="1"/>
</dbReference>
<proteinExistence type="predicted"/>
<gene>
    <name evidence="3" type="ORF">JMJ58_18110</name>
</gene>
<dbReference type="Gene3D" id="1.10.10.10">
    <property type="entry name" value="Winged helix-like DNA-binding domain superfamily/Winged helix DNA-binding domain"/>
    <property type="match status" value="1"/>
</dbReference>
<accession>A0A8T8DZQ1</accession>
<protein>
    <submittedName>
        <fullName evidence="3">MarR family transcriptional regulator</fullName>
    </submittedName>
</protein>
<dbReference type="KEGG" id="hsal:JMJ58_18110"/>
<dbReference type="EMBL" id="CP069188">
    <property type="protein sequence ID" value="QRV14812.1"/>
    <property type="molecule type" value="Genomic_DNA"/>
</dbReference>
<sequence length="268" mass="29767">MTHSTTDEPLEEIEFLARSEHRVAVLEALAERPTSRAALRTKTGASASTIGRTLRAFDERNWIRRDGDRYEATQLGAFVAAGLRELLARLETERALRDSWQFLPEESGFTVEMASRAVVTAAEPEAPYRPVNRFAALLERTNRFRFVGADIALLEPCKDELRRLIVDGMEAEIVDPPGVAEYILSNYREHCSAALESGNLSISVHDDVPPCGVSLFDDRIAVSCYDPDSGMVRLLIDTDAPAARDWAESTFASYRRDARPLALEPVVG</sequence>
<dbReference type="GeneID" id="62877080"/>
<evidence type="ECO:0000259" key="2">
    <source>
        <dbReference type="Pfam" id="PF25213"/>
    </source>
</evidence>
<dbReference type="InterPro" id="IPR057527">
    <property type="entry name" value="HVO_A0261-like_N"/>
</dbReference>
<dbReference type="AlphaFoldDB" id="A0A8T8DZQ1"/>
<dbReference type="RefSeq" id="WP_126661223.1">
    <property type="nucleotide sequence ID" value="NZ_CP069188.1"/>
</dbReference>
<dbReference type="InterPro" id="IPR013561">
    <property type="entry name" value="FilR1_middle_dom"/>
</dbReference>
<reference evidence="3 4" key="1">
    <citation type="submission" date="2021-01" db="EMBL/GenBank/DDBJ databases">
        <title>Genome Sequence and Methylation Pattern of Haloterrigena salifodinae BOL5-1, An Extremely Halophilic Archaeon from a Bolivian Salt Mine.</title>
        <authorList>
            <person name="DasSarma P."/>
            <person name="Anton B.P."/>
            <person name="DasSarma S.L."/>
            <person name="von Ehrenheim H.A.L."/>
            <person name="Martinez F.L."/>
            <person name="Guzman D."/>
            <person name="Roberts R.J."/>
            <person name="DasSarma S."/>
        </authorList>
    </citation>
    <scope>NUCLEOTIDE SEQUENCE [LARGE SCALE GENOMIC DNA]</scope>
    <source>
        <strain evidence="3 4">BOL5-1</strain>
    </source>
</reference>